<evidence type="ECO:0000259" key="3">
    <source>
        <dbReference type="Pfam" id="PF01261"/>
    </source>
</evidence>
<dbReference type="RefSeq" id="WP_379896783.1">
    <property type="nucleotide sequence ID" value="NZ_CBCSCT010000002.1"/>
</dbReference>
<reference evidence="5" key="1">
    <citation type="journal article" date="2019" name="Int. J. Syst. Evol. Microbiol.">
        <title>The Global Catalogue of Microorganisms (GCM) 10K type strain sequencing project: providing services to taxonomists for standard genome sequencing and annotation.</title>
        <authorList>
            <consortium name="The Broad Institute Genomics Platform"/>
            <consortium name="The Broad Institute Genome Sequencing Center for Infectious Disease"/>
            <person name="Wu L."/>
            <person name="Ma J."/>
        </authorList>
    </citation>
    <scope>NUCLEOTIDE SEQUENCE [LARGE SCALE GENOMIC DNA]</scope>
    <source>
        <strain evidence="5">CCM 8749</strain>
    </source>
</reference>
<protein>
    <submittedName>
        <fullName evidence="4">Hydroxypyruvate isomerase family protein</fullName>
    </submittedName>
</protein>
<dbReference type="PANTHER" id="PTHR43489:SF3">
    <property type="entry name" value="XYLOSE ISOMERASE DOMAIN PROTEIN TIM BARREL"/>
    <property type="match status" value="1"/>
</dbReference>
<evidence type="ECO:0000313" key="4">
    <source>
        <dbReference type="EMBL" id="MFC5989211.1"/>
    </source>
</evidence>
<dbReference type="Pfam" id="PF01261">
    <property type="entry name" value="AP_endonuc_2"/>
    <property type="match status" value="1"/>
</dbReference>
<evidence type="ECO:0000256" key="2">
    <source>
        <dbReference type="PIRNR" id="PIRNR006241"/>
    </source>
</evidence>
<comment type="caution">
    <text evidence="4">The sequence shown here is derived from an EMBL/GenBank/DDBJ whole genome shotgun (WGS) entry which is preliminary data.</text>
</comment>
<dbReference type="InterPro" id="IPR036237">
    <property type="entry name" value="Xyl_isomerase-like_sf"/>
</dbReference>
<dbReference type="InterPro" id="IPR026040">
    <property type="entry name" value="HyI-like"/>
</dbReference>
<dbReference type="PIRSF" id="PIRSF006241">
    <property type="entry name" value="HyI"/>
    <property type="match status" value="1"/>
</dbReference>
<dbReference type="PANTHER" id="PTHR43489">
    <property type="entry name" value="ISOMERASE"/>
    <property type="match status" value="1"/>
</dbReference>
<organism evidence="4 5">
    <name type="scientific">Marinicrinis lubricantis</name>
    <dbReference type="NCBI Taxonomy" id="2086470"/>
    <lineage>
        <taxon>Bacteria</taxon>
        <taxon>Bacillati</taxon>
        <taxon>Bacillota</taxon>
        <taxon>Bacilli</taxon>
        <taxon>Bacillales</taxon>
        <taxon>Paenibacillaceae</taxon>
    </lineage>
</organism>
<dbReference type="SUPFAM" id="SSF51658">
    <property type="entry name" value="Xylose isomerase-like"/>
    <property type="match status" value="1"/>
</dbReference>
<evidence type="ECO:0000313" key="5">
    <source>
        <dbReference type="Proteomes" id="UP001596250"/>
    </source>
</evidence>
<keyword evidence="5" id="KW-1185">Reference proteome</keyword>
<gene>
    <name evidence="4" type="ORF">ACFPXP_22625</name>
</gene>
<keyword evidence="1 2" id="KW-0413">Isomerase</keyword>
<dbReference type="Proteomes" id="UP001596250">
    <property type="component" value="Unassembled WGS sequence"/>
</dbReference>
<proteinExistence type="inferred from homology"/>
<dbReference type="InterPro" id="IPR013022">
    <property type="entry name" value="Xyl_isomerase-like_TIM-brl"/>
</dbReference>
<evidence type="ECO:0000256" key="1">
    <source>
        <dbReference type="ARBA" id="ARBA00023235"/>
    </source>
</evidence>
<dbReference type="GO" id="GO:0016853">
    <property type="term" value="F:isomerase activity"/>
    <property type="evidence" value="ECO:0007669"/>
    <property type="project" value="UniProtKB-KW"/>
</dbReference>
<feature type="domain" description="Xylose isomerase-like TIM barrel" evidence="3">
    <location>
        <begin position="23"/>
        <end position="249"/>
    </location>
</feature>
<accession>A0ABW1IVZ6</accession>
<sequence>MKFSVCIDALFRHENLSLEEQLKRVKESGYEAFEFWSWWDKDLHQIKELKQQLGLHIACFCTKFESLTDALRRPSYLQGLKDSIEAAQALGCSMLITQAGSLLPGVPRHELLESLVTGLKEADRLLEHSGITLVLEPLNTRVDHPGYALDSSLEALQVLDEVGSSRIKVLFDAYHQQVMGEDIISIIRTHHDRIGAYHIADAPGRHEIGSGEMDIYKLLEAIQKTGYDRYVGLEYFPLHDAAEGLSRFYRTFGSFERL</sequence>
<dbReference type="InterPro" id="IPR050417">
    <property type="entry name" value="Sugar_Epim/Isomerase"/>
</dbReference>
<dbReference type="EMBL" id="JBHSQV010000187">
    <property type="protein sequence ID" value="MFC5989211.1"/>
    <property type="molecule type" value="Genomic_DNA"/>
</dbReference>
<name>A0ABW1IVZ6_9BACL</name>
<comment type="similarity">
    <text evidence="2">Belongs to the hyi family.</text>
</comment>
<dbReference type="Gene3D" id="3.20.20.150">
    <property type="entry name" value="Divalent-metal-dependent TIM barrel enzymes"/>
    <property type="match status" value="1"/>
</dbReference>